<dbReference type="CDD" id="cd06127">
    <property type="entry name" value="DEDDh"/>
    <property type="match status" value="1"/>
</dbReference>
<dbReference type="SUPFAM" id="SSF53098">
    <property type="entry name" value="Ribonuclease H-like"/>
    <property type="match status" value="1"/>
</dbReference>
<protein>
    <submittedName>
        <fullName evidence="6">DNA polymerase-3 subunit epsilon</fullName>
    </submittedName>
</protein>
<dbReference type="GO" id="GO:0008408">
    <property type="term" value="F:3'-5' exonuclease activity"/>
    <property type="evidence" value="ECO:0007669"/>
    <property type="project" value="TreeGrafter"/>
</dbReference>
<evidence type="ECO:0000313" key="6">
    <source>
        <dbReference type="EMBL" id="PJJ79359.1"/>
    </source>
</evidence>
<dbReference type="AlphaFoldDB" id="A0A2H9VLZ0"/>
<evidence type="ECO:0000256" key="4">
    <source>
        <dbReference type="SAM" id="Phobius"/>
    </source>
</evidence>
<gene>
    <name evidence="6" type="ORF">CLV57_2491</name>
</gene>
<dbReference type="Gene3D" id="3.30.420.10">
    <property type="entry name" value="Ribonuclease H-like superfamily/Ribonuclease H"/>
    <property type="match status" value="1"/>
</dbReference>
<sequence>MSKYTLFIDTEASGLPNDWGLPFSADNNWPHIVQIAWLIYDDARNLVKEHNHYLYTDGITITPSAIETHGLTLDFLAKNGEEPAKVMELLANDLVEFEPTIIGHFLQLDYYLLSAAFYRTNVYNPLRKLPVFCTMVATTQLLRSPATRQLRLGDLYYMLFNADLEHQHDAFNDAKATAESFFELRDRGEISEAELLQQNKDFDSQREPSKKPKGCVVPALVIMLLLIIAICNL</sequence>
<keyword evidence="4" id="KW-0812">Transmembrane</keyword>
<dbReference type="InterPro" id="IPR013520">
    <property type="entry name" value="Ribonucl_H"/>
</dbReference>
<keyword evidence="1" id="KW-0540">Nuclease</keyword>
<evidence type="ECO:0000256" key="1">
    <source>
        <dbReference type="ARBA" id="ARBA00022722"/>
    </source>
</evidence>
<evidence type="ECO:0000256" key="3">
    <source>
        <dbReference type="ARBA" id="ARBA00022839"/>
    </source>
</evidence>
<dbReference type="InterPro" id="IPR036397">
    <property type="entry name" value="RNaseH_sf"/>
</dbReference>
<reference evidence="6 7" key="1">
    <citation type="submission" date="2017-11" db="EMBL/GenBank/DDBJ databases">
        <title>Genomic Encyclopedia of Archaeal and Bacterial Type Strains, Phase II (KMG-II): From Individual Species to Whole Genera.</title>
        <authorList>
            <person name="Goeker M."/>
        </authorList>
    </citation>
    <scope>NUCLEOTIDE SEQUENCE [LARGE SCALE GENOMIC DNA]</scope>
    <source>
        <strain evidence="6 7">DSM 28175</strain>
    </source>
</reference>
<keyword evidence="7" id="KW-1185">Reference proteome</keyword>
<dbReference type="Proteomes" id="UP000242687">
    <property type="component" value="Unassembled WGS sequence"/>
</dbReference>
<evidence type="ECO:0000256" key="2">
    <source>
        <dbReference type="ARBA" id="ARBA00022801"/>
    </source>
</evidence>
<keyword evidence="3" id="KW-0269">Exonuclease</keyword>
<keyword evidence="4" id="KW-0472">Membrane</keyword>
<evidence type="ECO:0000313" key="7">
    <source>
        <dbReference type="Proteomes" id="UP000242687"/>
    </source>
</evidence>
<dbReference type="Pfam" id="PF00929">
    <property type="entry name" value="RNase_T"/>
    <property type="match status" value="1"/>
</dbReference>
<accession>A0A2H9VLZ0</accession>
<evidence type="ECO:0000259" key="5">
    <source>
        <dbReference type="SMART" id="SM00479"/>
    </source>
</evidence>
<dbReference type="SMART" id="SM00479">
    <property type="entry name" value="EXOIII"/>
    <property type="match status" value="1"/>
</dbReference>
<dbReference type="GO" id="GO:0006259">
    <property type="term" value="P:DNA metabolic process"/>
    <property type="evidence" value="ECO:0007669"/>
    <property type="project" value="UniProtKB-ARBA"/>
</dbReference>
<keyword evidence="2" id="KW-0378">Hydrolase</keyword>
<feature type="domain" description="Exonuclease" evidence="5">
    <location>
        <begin position="4"/>
        <end position="190"/>
    </location>
</feature>
<dbReference type="GO" id="GO:0003676">
    <property type="term" value="F:nucleic acid binding"/>
    <property type="evidence" value="ECO:0007669"/>
    <property type="project" value="InterPro"/>
</dbReference>
<comment type="caution">
    <text evidence="6">The sequence shown here is derived from an EMBL/GenBank/DDBJ whole genome shotgun (WGS) entry which is preliminary data.</text>
</comment>
<name>A0A2H9VLZ0_9SPHI</name>
<dbReference type="RefSeq" id="WP_100341703.1">
    <property type="nucleotide sequence ID" value="NZ_PGFJ01000002.1"/>
</dbReference>
<dbReference type="EMBL" id="PGFJ01000002">
    <property type="protein sequence ID" value="PJJ79359.1"/>
    <property type="molecule type" value="Genomic_DNA"/>
</dbReference>
<proteinExistence type="predicted"/>
<dbReference type="PANTHER" id="PTHR30231">
    <property type="entry name" value="DNA POLYMERASE III SUBUNIT EPSILON"/>
    <property type="match status" value="1"/>
</dbReference>
<dbReference type="PANTHER" id="PTHR30231:SF4">
    <property type="entry name" value="PROTEIN NEN2"/>
    <property type="match status" value="1"/>
</dbReference>
<organism evidence="6 7">
    <name type="scientific">Mucilaginibacter auburnensis</name>
    <dbReference type="NCBI Taxonomy" id="1457233"/>
    <lineage>
        <taxon>Bacteria</taxon>
        <taxon>Pseudomonadati</taxon>
        <taxon>Bacteroidota</taxon>
        <taxon>Sphingobacteriia</taxon>
        <taxon>Sphingobacteriales</taxon>
        <taxon>Sphingobacteriaceae</taxon>
        <taxon>Mucilaginibacter</taxon>
    </lineage>
</organism>
<keyword evidence="4" id="KW-1133">Transmembrane helix</keyword>
<feature type="transmembrane region" description="Helical" evidence="4">
    <location>
        <begin position="214"/>
        <end position="230"/>
    </location>
</feature>
<dbReference type="OrthoDB" id="9804290at2"/>
<dbReference type="InterPro" id="IPR012337">
    <property type="entry name" value="RNaseH-like_sf"/>
</dbReference>